<gene>
    <name evidence="1" type="ORF">C5167_003689</name>
</gene>
<dbReference type="Proteomes" id="UP000316621">
    <property type="component" value="Chromosome 9"/>
</dbReference>
<evidence type="ECO:0000313" key="1">
    <source>
        <dbReference type="EMBL" id="RZC79485.1"/>
    </source>
</evidence>
<dbReference type="AlphaFoldDB" id="A0A4Y7L5N2"/>
<protein>
    <submittedName>
        <fullName evidence="1">Uncharacterized protein</fullName>
    </submittedName>
</protein>
<keyword evidence="2" id="KW-1185">Reference proteome</keyword>
<name>A0A4Y7L5N2_PAPSO</name>
<dbReference type="Gramene" id="RZC79485">
    <property type="protein sequence ID" value="RZC79485"/>
    <property type="gene ID" value="C5167_003689"/>
</dbReference>
<sequence>MLLSINIHNEKIQSIRFPADCTLSLVNEHQFIEVHQHLLEFKGYPCVAHSEKIMVSNRTRSNKYGKRGRLSRRVYSGTTIATSSTTTTAPTRMLSFSHQMLLYWFDGDMKHLKVVKCSSSCNKRNRGVFKLRMKRISAGRNIDQEDNSYCQDMDYQLHAQVENILSLKTFIPEEETKLVELLSEQASSVDRHCNGGGMLVVEVYLGTQITIS</sequence>
<dbReference type="EMBL" id="CM010723">
    <property type="protein sequence ID" value="RZC79485.1"/>
    <property type="molecule type" value="Genomic_DNA"/>
</dbReference>
<proteinExistence type="predicted"/>
<accession>A0A4Y7L5N2</accession>
<reference evidence="1 2" key="1">
    <citation type="journal article" date="2018" name="Science">
        <title>The opium poppy genome and morphinan production.</title>
        <authorList>
            <person name="Guo L."/>
            <person name="Winzer T."/>
            <person name="Yang X."/>
            <person name="Li Y."/>
            <person name="Ning Z."/>
            <person name="He Z."/>
            <person name="Teodor R."/>
            <person name="Lu Y."/>
            <person name="Bowser T.A."/>
            <person name="Graham I.A."/>
            <person name="Ye K."/>
        </authorList>
    </citation>
    <scope>NUCLEOTIDE SEQUENCE [LARGE SCALE GENOMIC DNA]</scope>
    <source>
        <strain evidence="2">cv. HN1</strain>
        <tissue evidence="1">Leaves</tissue>
    </source>
</reference>
<evidence type="ECO:0000313" key="2">
    <source>
        <dbReference type="Proteomes" id="UP000316621"/>
    </source>
</evidence>
<organism evidence="1 2">
    <name type="scientific">Papaver somniferum</name>
    <name type="common">Opium poppy</name>
    <dbReference type="NCBI Taxonomy" id="3469"/>
    <lineage>
        <taxon>Eukaryota</taxon>
        <taxon>Viridiplantae</taxon>
        <taxon>Streptophyta</taxon>
        <taxon>Embryophyta</taxon>
        <taxon>Tracheophyta</taxon>
        <taxon>Spermatophyta</taxon>
        <taxon>Magnoliopsida</taxon>
        <taxon>Ranunculales</taxon>
        <taxon>Papaveraceae</taxon>
        <taxon>Papaveroideae</taxon>
        <taxon>Papaver</taxon>
    </lineage>
</organism>